<dbReference type="Proteomes" id="UP000480185">
    <property type="component" value="Unassembled WGS sequence"/>
</dbReference>
<dbReference type="GO" id="GO:0016747">
    <property type="term" value="F:acyltransferase activity, transferring groups other than amino-acyl groups"/>
    <property type="evidence" value="ECO:0007669"/>
    <property type="project" value="InterPro"/>
</dbReference>
<comment type="caution">
    <text evidence="2">The sequence shown here is derived from an EMBL/GenBank/DDBJ whole genome shotgun (WGS) entry which is preliminary data.</text>
</comment>
<dbReference type="PROSITE" id="PS51186">
    <property type="entry name" value="GNAT"/>
    <property type="match status" value="1"/>
</dbReference>
<dbReference type="RefSeq" id="WP_153726698.1">
    <property type="nucleotide sequence ID" value="NZ_WJNH01000001.1"/>
</dbReference>
<dbReference type="SUPFAM" id="SSF55729">
    <property type="entry name" value="Acyl-CoA N-acyltransferases (Nat)"/>
    <property type="match status" value="1"/>
</dbReference>
<gene>
    <name evidence="2" type="ORF">GH754_00045</name>
</gene>
<dbReference type="Gene3D" id="3.40.630.30">
    <property type="match status" value="1"/>
</dbReference>
<evidence type="ECO:0000259" key="1">
    <source>
        <dbReference type="PROSITE" id="PS51186"/>
    </source>
</evidence>
<sequence>MTNSLLQIRKLNDEDLHTLAQMETGIEDDYVVRIFPRLVNSPEHELYGLFEQNRMLSVAGYSIFAHHYAMLGRLRSDRRYLGKGNATELLTKIIDELKANPQIHWIGANTEEHNKPALKVLQKLGFPSYTPLYPVKLYEGETVEGKSGALWNKLTTKEEKRNILKLFGKSEFEVFPYQCYYPFPYADYLLSDDGLEQSVFYVNDDQSRFFIVKEDQKKEIYAMVMYPWNDHFQQPGFWNTIMYSLENHFTEHRLWIDMTKEGLNNAEQLDKFEVLKPWILHGEWVKS</sequence>
<dbReference type="InterPro" id="IPR016181">
    <property type="entry name" value="Acyl_CoA_acyltransferase"/>
</dbReference>
<keyword evidence="2" id="KW-0808">Transferase</keyword>
<reference evidence="2 3" key="1">
    <citation type="submission" date="2019-11" db="EMBL/GenBank/DDBJ databases">
        <authorList>
            <person name="Li J."/>
        </authorList>
    </citation>
    <scope>NUCLEOTIDE SEQUENCE [LARGE SCALE GENOMIC DNA]</scope>
    <source>
        <strain evidence="2 3">J4</strain>
    </source>
</reference>
<evidence type="ECO:0000313" key="2">
    <source>
        <dbReference type="EMBL" id="MRG84711.1"/>
    </source>
</evidence>
<proteinExistence type="predicted"/>
<protein>
    <submittedName>
        <fullName evidence="2">GNAT family N-acetyltransferase</fullName>
    </submittedName>
</protein>
<evidence type="ECO:0000313" key="3">
    <source>
        <dbReference type="Proteomes" id="UP000480185"/>
    </source>
</evidence>
<organism evidence="2 3">
    <name type="scientific">Salinibacillus xinjiangensis</name>
    <dbReference type="NCBI Taxonomy" id="1229268"/>
    <lineage>
        <taxon>Bacteria</taxon>
        <taxon>Bacillati</taxon>
        <taxon>Bacillota</taxon>
        <taxon>Bacilli</taxon>
        <taxon>Bacillales</taxon>
        <taxon>Bacillaceae</taxon>
        <taxon>Salinibacillus</taxon>
    </lineage>
</organism>
<feature type="domain" description="N-acetyltransferase" evidence="1">
    <location>
        <begin position="6"/>
        <end position="144"/>
    </location>
</feature>
<name>A0A6G1X147_9BACI</name>
<accession>A0A6G1X147</accession>
<dbReference type="AlphaFoldDB" id="A0A6G1X147"/>
<dbReference type="InterPro" id="IPR000182">
    <property type="entry name" value="GNAT_dom"/>
</dbReference>
<dbReference type="Pfam" id="PF00583">
    <property type="entry name" value="Acetyltransf_1"/>
    <property type="match status" value="1"/>
</dbReference>
<dbReference type="OrthoDB" id="2423856at2"/>
<dbReference type="EMBL" id="WJNH01000001">
    <property type="protein sequence ID" value="MRG84711.1"/>
    <property type="molecule type" value="Genomic_DNA"/>
</dbReference>
<keyword evidence="3" id="KW-1185">Reference proteome</keyword>